<evidence type="ECO:0000313" key="2">
    <source>
        <dbReference type="EMBL" id="UZK57748.1"/>
    </source>
</evidence>
<dbReference type="RefSeq" id="WP_265546141.1">
    <property type="nucleotide sequence ID" value="NZ_CP098740.1"/>
</dbReference>
<evidence type="ECO:0000313" key="3">
    <source>
        <dbReference type="Proteomes" id="UP001164963"/>
    </source>
</evidence>
<dbReference type="InterPro" id="IPR041013">
    <property type="entry name" value="AOC-like"/>
</dbReference>
<dbReference type="InterPro" id="IPR044859">
    <property type="entry name" value="Allene_oxi_cyc_Dirigent"/>
</dbReference>
<dbReference type="EMBL" id="CP098740">
    <property type="protein sequence ID" value="UZK57748.1"/>
    <property type="molecule type" value="Genomic_DNA"/>
</dbReference>
<protein>
    <recommendedName>
        <fullName evidence="1">Allene oxide cyclase barrel-like domain-containing protein</fullName>
    </recommendedName>
</protein>
<keyword evidence="3" id="KW-1185">Reference proteome</keyword>
<dbReference type="Proteomes" id="UP001164963">
    <property type="component" value="Chromosome"/>
</dbReference>
<sequence>MMRLTSAATITGGLAAGAAGTAHATRRADRQFTLHGRRTGANIPDVLTVGLPYFVRYDLTDADGRAVGTENAHCMPVTVGPDGSFVMATLVLALTDGMITASTAFQRPLPAVTELPLDSRRWTHEFAVTGGTGSYSGAEGSVTIEHLTRDEDTLTVTLTDGTE</sequence>
<reference evidence="2" key="1">
    <citation type="journal article" date="2022" name="Front. Microbiol.">
        <title>Mirubactin C rescues the lethal effect of cell wall biosynthesis mutations in Bacillus subtilis.</title>
        <authorList>
            <person name="Kepplinger B."/>
            <person name="Wen X."/>
            <person name="Tyler A.R."/>
            <person name="Kim B.Y."/>
            <person name="Brown J."/>
            <person name="Banks P."/>
            <person name="Dashti Y."/>
            <person name="Mackenzie E.S."/>
            <person name="Wills C."/>
            <person name="Kawai Y."/>
            <person name="Waldron K.J."/>
            <person name="Allenby N.E.E."/>
            <person name="Wu L.J."/>
            <person name="Hall M.J."/>
            <person name="Errington J."/>
        </authorList>
    </citation>
    <scope>NUCLEOTIDE SEQUENCE</scope>
    <source>
        <strain evidence="2">MDA8-470</strain>
    </source>
</reference>
<accession>A0ABY6Q005</accession>
<evidence type="ECO:0000259" key="1">
    <source>
        <dbReference type="Pfam" id="PF18678"/>
    </source>
</evidence>
<organism evidence="2 3">
    <name type="scientific">Streptomyces drozdowiczii</name>
    <dbReference type="NCBI Taxonomy" id="202862"/>
    <lineage>
        <taxon>Bacteria</taxon>
        <taxon>Bacillati</taxon>
        <taxon>Actinomycetota</taxon>
        <taxon>Actinomycetes</taxon>
        <taxon>Kitasatosporales</taxon>
        <taxon>Streptomycetaceae</taxon>
        <taxon>Streptomyces</taxon>
    </lineage>
</organism>
<feature type="domain" description="Allene oxide cyclase barrel-like" evidence="1">
    <location>
        <begin position="47"/>
        <end position="152"/>
    </location>
</feature>
<name>A0ABY6Q005_9ACTN</name>
<proteinExistence type="predicted"/>
<dbReference type="Gene3D" id="2.40.480.10">
    <property type="entry name" value="Allene oxide cyclase-like"/>
    <property type="match status" value="1"/>
</dbReference>
<dbReference type="Pfam" id="PF18678">
    <property type="entry name" value="AOC_like"/>
    <property type="match status" value="1"/>
</dbReference>
<gene>
    <name evidence="2" type="ORF">NEH16_29905</name>
</gene>